<dbReference type="AlphaFoldDB" id="A0A9P5UFW2"/>
<organism evidence="2 3">
    <name type="scientific">Rhodocollybia butyracea</name>
    <dbReference type="NCBI Taxonomy" id="206335"/>
    <lineage>
        <taxon>Eukaryota</taxon>
        <taxon>Fungi</taxon>
        <taxon>Dikarya</taxon>
        <taxon>Basidiomycota</taxon>
        <taxon>Agaricomycotina</taxon>
        <taxon>Agaricomycetes</taxon>
        <taxon>Agaricomycetidae</taxon>
        <taxon>Agaricales</taxon>
        <taxon>Marasmiineae</taxon>
        <taxon>Omphalotaceae</taxon>
        <taxon>Rhodocollybia</taxon>
    </lineage>
</organism>
<dbReference type="GO" id="GO:0042790">
    <property type="term" value="P:nucleolar large rRNA transcription by RNA polymerase I"/>
    <property type="evidence" value="ECO:0007669"/>
    <property type="project" value="InterPro"/>
</dbReference>
<proteinExistence type="predicted"/>
<dbReference type="OrthoDB" id="2240312at2759"/>
<evidence type="ECO:0000313" key="2">
    <source>
        <dbReference type="EMBL" id="KAF9077702.1"/>
    </source>
</evidence>
<dbReference type="GO" id="GO:0000500">
    <property type="term" value="C:RNA polymerase I upstream activating factor complex"/>
    <property type="evidence" value="ECO:0007669"/>
    <property type="project" value="InterPro"/>
</dbReference>
<dbReference type="EMBL" id="JADNRY010000003">
    <property type="protein sequence ID" value="KAF9077702.1"/>
    <property type="molecule type" value="Genomic_DNA"/>
</dbReference>
<keyword evidence="3" id="KW-1185">Reference proteome</keyword>
<feature type="region of interest" description="Disordered" evidence="1">
    <location>
        <begin position="232"/>
        <end position="278"/>
    </location>
</feature>
<sequence length="526" mass="59564">MQNENELQPDEEIANEPHLELLKSFLAVRTDDEQSEESSTGIWSEKEKDRFFTALSSHSSLRPDLISAAVGSKNVVEVCVYLAALEEASRDSDVGSLRSELDIAMEVSDDWLEVEEDQAQFYGAIELAWTCEAGLEAQDTQDLASRQKEALKTLSINHLRAIDRIINEDKASSMPSQPSSTVDARGESEVPSDLSPAERRRLRKRLYMRQKRAETSGTTFVSDALKLKRGRKRKAIEASDEVEPDTVGPETLSDGDPRDSESEEESDGDGKRRKRKRGMTRDEKVVKIFNELEIDSTTFRDHELELFNLGPLGRLISLYQEVYSPSAKIVTGISLESIRLLNIIISHFVTRVIHFSIILREQEVQLKSQSKAWRLQSDDIGSDTIERTVKMLGYPASKAQVFDHFCGAENLGKELEQADEHDGSRDSLSIGEQDLHLGVNIPMIRLRHSSSSAQLISHARELSQEELMPRETNRASMEQELIEEDVLDLQDQVLERNYLRELWIAHEQSCALFRVHSTDTEQIHTT</sequence>
<accession>A0A9P5UFW2</accession>
<dbReference type="PANTHER" id="PTHR28079">
    <property type="entry name" value="RNA POLYMERASE I-SPECIFIC TRANSCRIPTION INITIATION FACTOR RRN5"/>
    <property type="match status" value="1"/>
</dbReference>
<dbReference type="GO" id="GO:0000182">
    <property type="term" value="F:rDNA binding"/>
    <property type="evidence" value="ECO:0007669"/>
    <property type="project" value="TreeGrafter"/>
</dbReference>
<comment type="caution">
    <text evidence="2">The sequence shown here is derived from an EMBL/GenBank/DDBJ whole genome shotgun (WGS) entry which is preliminary data.</text>
</comment>
<dbReference type="GO" id="GO:0001181">
    <property type="term" value="F:RNA polymerase I general transcription initiation factor activity"/>
    <property type="evidence" value="ECO:0007669"/>
    <property type="project" value="TreeGrafter"/>
</dbReference>
<dbReference type="Proteomes" id="UP000772434">
    <property type="component" value="Unassembled WGS sequence"/>
</dbReference>
<feature type="compositionally biased region" description="Polar residues" evidence="1">
    <location>
        <begin position="173"/>
        <end position="182"/>
    </location>
</feature>
<dbReference type="PANTHER" id="PTHR28079:SF1">
    <property type="entry name" value="RNA POLYMERASE I-SPECIFIC TRANSCRIPTION INITIATION FACTOR RRN5"/>
    <property type="match status" value="1"/>
</dbReference>
<feature type="region of interest" description="Disordered" evidence="1">
    <location>
        <begin position="167"/>
        <end position="200"/>
    </location>
</feature>
<name>A0A9P5UFW2_9AGAR</name>
<dbReference type="InterPro" id="IPR039601">
    <property type="entry name" value="Rrn5"/>
</dbReference>
<reference evidence="2" key="1">
    <citation type="submission" date="2020-11" db="EMBL/GenBank/DDBJ databases">
        <authorList>
            <consortium name="DOE Joint Genome Institute"/>
            <person name="Ahrendt S."/>
            <person name="Riley R."/>
            <person name="Andreopoulos W."/>
            <person name="Labutti K."/>
            <person name="Pangilinan J."/>
            <person name="Ruiz-Duenas F.J."/>
            <person name="Barrasa J.M."/>
            <person name="Sanchez-Garcia M."/>
            <person name="Camarero S."/>
            <person name="Miyauchi S."/>
            <person name="Serrano A."/>
            <person name="Linde D."/>
            <person name="Babiker R."/>
            <person name="Drula E."/>
            <person name="Ayuso-Fernandez I."/>
            <person name="Pacheco R."/>
            <person name="Padilla G."/>
            <person name="Ferreira P."/>
            <person name="Barriuso J."/>
            <person name="Kellner H."/>
            <person name="Castanera R."/>
            <person name="Alfaro M."/>
            <person name="Ramirez L."/>
            <person name="Pisabarro A.G."/>
            <person name="Kuo A."/>
            <person name="Tritt A."/>
            <person name="Lipzen A."/>
            <person name="He G."/>
            <person name="Yan M."/>
            <person name="Ng V."/>
            <person name="Cullen D."/>
            <person name="Martin F."/>
            <person name="Rosso M.-N."/>
            <person name="Henrissat B."/>
            <person name="Hibbett D."/>
            <person name="Martinez A.T."/>
            <person name="Grigoriev I.V."/>
        </authorList>
    </citation>
    <scope>NUCLEOTIDE SEQUENCE</scope>
    <source>
        <strain evidence="2">AH 40177</strain>
    </source>
</reference>
<evidence type="ECO:0000313" key="3">
    <source>
        <dbReference type="Proteomes" id="UP000772434"/>
    </source>
</evidence>
<evidence type="ECO:0000256" key="1">
    <source>
        <dbReference type="SAM" id="MobiDB-lite"/>
    </source>
</evidence>
<gene>
    <name evidence="2" type="ORF">BDP27DRAFT_1311526</name>
</gene>
<protein>
    <submittedName>
        <fullName evidence="2">Uncharacterized protein</fullName>
    </submittedName>
</protein>
<dbReference type="GO" id="GO:0006361">
    <property type="term" value="P:transcription initiation at RNA polymerase I promoter"/>
    <property type="evidence" value="ECO:0007669"/>
    <property type="project" value="TreeGrafter"/>
</dbReference>